<dbReference type="PANTHER" id="PTHR43095:SF2">
    <property type="entry name" value="GLUCONOKINASE"/>
    <property type="match status" value="1"/>
</dbReference>
<dbReference type="AlphaFoldDB" id="A0A9D1GY41"/>
<dbReference type="InterPro" id="IPR000577">
    <property type="entry name" value="Carb_kinase_FGGY"/>
</dbReference>
<dbReference type="InterPro" id="IPR043129">
    <property type="entry name" value="ATPase_NBD"/>
</dbReference>
<dbReference type="PANTHER" id="PTHR43095">
    <property type="entry name" value="SUGAR KINASE"/>
    <property type="match status" value="1"/>
</dbReference>
<dbReference type="CDD" id="cd07770">
    <property type="entry name" value="ASKHA_NBD_FGGY_GntK"/>
    <property type="match status" value="1"/>
</dbReference>
<evidence type="ECO:0000313" key="6">
    <source>
        <dbReference type="EMBL" id="HIT75971.1"/>
    </source>
</evidence>
<dbReference type="EMBL" id="DVLP01000308">
    <property type="protein sequence ID" value="HIT75971.1"/>
    <property type="molecule type" value="Genomic_DNA"/>
</dbReference>
<dbReference type="InterPro" id="IPR018484">
    <property type="entry name" value="FGGY_N"/>
</dbReference>
<reference evidence="6" key="1">
    <citation type="submission" date="2020-10" db="EMBL/GenBank/DDBJ databases">
        <authorList>
            <person name="Gilroy R."/>
        </authorList>
    </citation>
    <scope>NUCLEOTIDE SEQUENCE</scope>
    <source>
        <strain evidence="6">ChiGjej1B1-24693</strain>
    </source>
</reference>
<dbReference type="Pfam" id="PF02782">
    <property type="entry name" value="FGGY_C"/>
    <property type="match status" value="1"/>
</dbReference>
<evidence type="ECO:0000259" key="4">
    <source>
        <dbReference type="Pfam" id="PF00370"/>
    </source>
</evidence>
<dbReference type="Gene3D" id="3.30.420.40">
    <property type="match status" value="2"/>
</dbReference>
<proteinExistence type="inferred from homology"/>
<comment type="caution">
    <text evidence="6">The sequence shown here is derived from an EMBL/GenBank/DDBJ whole genome shotgun (WGS) entry which is preliminary data.</text>
</comment>
<comment type="similarity">
    <text evidence="1">Belongs to the FGGY kinase family.</text>
</comment>
<keyword evidence="3" id="KW-0418">Kinase</keyword>
<reference evidence="6" key="2">
    <citation type="journal article" date="2021" name="PeerJ">
        <title>Extensive microbial diversity within the chicken gut microbiome revealed by metagenomics and culture.</title>
        <authorList>
            <person name="Gilroy R."/>
            <person name="Ravi A."/>
            <person name="Getino M."/>
            <person name="Pursley I."/>
            <person name="Horton D.L."/>
            <person name="Alikhan N.F."/>
            <person name="Baker D."/>
            <person name="Gharbi K."/>
            <person name="Hall N."/>
            <person name="Watson M."/>
            <person name="Adriaenssens E.M."/>
            <person name="Foster-Nyarko E."/>
            <person name="Jarju S."/>
            <person name="Secka A."/>
            <person name="Antonio M."/>
            <person name="Oren A."/>
            <person name="Chaudhuri R.R."/>
            <person name="La Ragione R."/>
            <person name="Hildebrand F."/>
            <person name="Pallen M.J."/>
        </authorList>
    </citation>
    <scope>NUCLEOTIDE SEQUENCE</scope>
    <source>
        <strain evidence="6">ChiGjej1B1-24693</strain>
    </source>
</reference>
<dbReference type="GO" id="GO:0016301">
    <property type="term" value="F:kinase activity"/>
    <property type="evidence" value="ECO:0007669"/>
    <property type="project" value="UniProtKB-KW"/>
</dbReference>
<dbReference type="PIRSF" id="PIRSF000538">
    <property type="entry name" value="GlpK"/>
    <property type="match status" value="1"/>
</dbReference>
<dbReference type="InterPro" id="IPR050406">
    <property type="entry name" value="FGGY_Carb_Kinase"/>
</dbReference>
<evidence type="ECO:0000256" key="2">
    <source>
        <dbReference type="ARBA" id="ARBA00022679"/>
    </source>
</evidence>
<sequence>MSFTVSPSSATTPLVLALDVGSTGTRGGLFDATGRPLSQLRHKVHHQFTTATDGTSTIDADQVVAEVAEVITTVCRRLREASGKHRPAIRGVGIDTFASSLVGVDDHGRAITGCITYADSRCSAQVARLRDEWDESAIQQRTGTRIHSSYLPARFAWLAQEHPDLMQRAARWMSLSEYVHLQLIGATAAGTSVAAWTGLLDRRTGDWDDPLLEQCGLERDRLNAVAPPSEPLVPTGNHADLPSKVWAMVAEAHWSPGISDGFASNVGAGGTDPRSAVIAAATSGAMRVLVDHVPEQVGSGLWCYRVDERRSIVGGALNDVGRAVSWLESTIRMPSAEELAELLGSDPDPDTPLVLPFLSGERSTGWAGGARAVVTGLGAAHDGGALARGMFEGIAASYARVAAQLSEIAGTPERILASGRVSADLPALLPVLADALQAPLTPVTIKRSTLRGTALVTLDVVAPDVARADPTTAPTHEPHPARAEYHRQRLVEFERVYAALIG</sequence>
<dbReference type="Pfam" id="PF00370">
    <property type="entry name" value="FGGY_N"/>
    <property type="match status" value="1"/>
</dbReference>
<feature type="domain" description="Carbohydrate kinase FGGY N-terminal" evidence="4">
    <location>
        <begin position="15"/>
        <end position="230"/>
    </location>
</feature>
<evidence type="ECO:0000256" key="3">
    <source>
        <dbReference type="ARBA" id="ARBA00022777"/>
    </source>
</evidence>
<organism evidence="6 7">
    <name type="scientific">Candidatus Avipropionibacterium avicola</name>
    <dbReference type="NCBI Taxonomy" id="2840701"/>
    <lineage>
        <taxon>Bacteria</taxon>
        <taxon>Bacillati</taxon>
        <taxon>Actinomycetota</taxon>
        <taxon>Actinomycetes</taxon>
        <taxon>Propionibacteriales</taxon>
        <taxon>Propionibacteriaceae</taxon>
        <taxon>Propionibacteriaceae incertae sedis</taxon>
        <taxon>Candidatus Avipropionibacterium</taxon>
    </lineage>
</organism>
<feature type="domain" description="Carbohydrate kinase FGGY C-terminal" evidence="5">
    <location>
        <begin position="309"/>
        <end position="456"/>
    </location>
</feature>
<keyword evidence="2" id="KW-0808">Transferase</keyword>
<name>A0A9D1GY41_9ACTN</name>
<dbReference type="Proteomes" id="UP000886842">
    <property type="component" value="Unassembled WGS sequence"/>
</dbReference>
<evidence type="ECO:0000313" key="7">
    <source>
        <dbReference type="Proteomes" id="UP000886842"/>
    </source>
</evidence>
<gene>
    <name evidence="6" type="ORF">IAA98_10325</name>
</gene>
<dbReference type="InterPro" id="IPR018485">
    <property type="entry name" value="FGGY_C"/>
</dbReference>
<accession>A0A9D1GY41</accession>
<dbReference type="GO" id="GO:0005975">
    <property type="term" value="P:carbohydrate metabolic process"/>
    <property type="evidence" value="ECO:0007669"/>
    <property type="project" value="InterPro"/>
</dbReference>
<evidence type="ECO:0000256" key="1">
    <source>
        <dbReference type="ARBA" id="ARBA00009156"/>
    </source>
</evidence>
<protein>
    <submittedName>
        <fullName evidence="6">Gluconokinase</fullName>
    </submittedName>
</protein>
<dbReference type="SUPFAM" id="SSF53067">
    <property type="entry name" value="Actin-like ATPase domain"/>
    <property type="match status" value="2"/>
</dbReference>
<evidence type="ECO:0000259" key="5">
    <source>
        <dbReference type="Pfam" id="PF02782"/>
    </source>
</evidence>